<proteinExistence type="predicted"/>
<organism evidence="1 2">
    <name type="scientific">Stenotrophomonas maltophilia</name>
    <name type="common">Pseudomonas maltophilia</name>
    <name type="synonym">Xanthomonas maltophilia</name>
    <dbReference type="NCBI Taxonomy" id="40324"/>
    <lineage>
        <taxon>Bacteria</taxon>
        <taxon>Pseudomonadati</taxon>
        <taxon>Pseudomonadota</taxon>
        <taxon>Gammaproteobacteria</taxon>
        <taxon>Lysobacterales</taxon>
        <taxon>Lysobacteraceae</taxon>
        <taxon>Stenotrophomonas</taxon>
        <taxon>Stenotrophomonas maltophilia group</taxon>
    </lineage>
</organism>
<evidence type="ECO:0000313" key="2">
    <source>
        <dbReference type="Proteomes" id="UP001218208"/>
    </source>
</evidence>
<name>A0AAI9BYC9_STEMA</name>
<gene>
    <name evidence="1" type="ORF">QEG23_000253</name>
</gene>
<protein>
    <submittedName>
        <fullName evidence="1">Uncharacterized protein</fullName>
    </submittedName>
</protein>
<dbReference type="Proteomes" id="UP001218208">
    <property type="component" value="Unassembled WGS sequence"/>
</dbReference>
<dbReference type="AlphaFoldDB" id="A0AAI9BYC9"/>
<reference evidence="1" key="1">
    <citation type="submission" date="2022-07" db="EMBL/GenBank/DDBJ databases">
        <authorList>
            <consortium name="DAFM: The Division of Animal and Food Microbiology"/>
        </authorList>
    </citation>
    <scope>NUCLEOTIDE SEQUENCE</scope>
    <source>
        <strain evidence="1">19MO01SH01-2</strain>
    </source>
</reference>
<evidence type="ECO:0000313" key="1">
    <source>
        <dbReference type="EMBL" id="EKT4090783.1"/>
    </source>
</evidence>
<accession>A0AAI9BYC9</accession>
<dbReference type="EMBL" id="ABLOJW010000001">
    <property type="protein sequence ID" value="EKT4090783.1"/>
    <property type="molecule type" value="Genomic_DNA"/>
</dbReference>
<comment type="caution">
    <text evidence="1">The sequence shown here is derived from an EMBL/GenBank/DDBJ whole genome shotgun (WGS) entry which is preliminary data.</text>
</comment>
<sequence>MCGSKKQPKVVERDLVAEQRAAEAAAASEANLALATRRRRRRESSLLTLGADGLTGQRGMSLLAQAQGRSTLGGA</sequence>